<evidence type="ECO:0000256" key="2">
    <source>
        <dbReference type="ARBA" id="ARBA00022475"/>
    </source>
</evidence>
<dbReference type="GeneID" id="69706799"/>
<comment type="function">
    <text evidence="8">Part of the ABC transporter complex LolCDE involved in the translocation of mature outer membrane-directed lipoproteins, from the inner membrane to the periplasmic chaperone, LolA. Responsible for the formation of the LolA-lipoprotein complex in an ATP-dependent manner.</text>
</comment>
<keyword evidence="2 8" id="KW-1003">Cell membrane</keyword>
<evidence type="ECO:0000256" key="8">
    <source>
        <dbReference type="RuleBase" id="RU367068"/>
    </source>
</evidence>
<evidence type="ECO:0000256" key="4">
    <source>
        <dbReference type="ARBA" id="ARBA00022741"/>
    </source>
</evidence>
<proteinExistence type="inferred from homology"/>
<dbReference type="InterPro" id="IPR017911">
    <property type="entry name" value="MacB-like_ATP-bd"/>
</dbReference>
<sequence>MNKPLLVCENLVKTYREGNMETEVLRGVSFGLEQGELVAVVGSSGSGKSTLLHLLGGLDKPSDGRVLFQGQDVYAMSNSAQAKLRNEHIGFVYQFHHLLADFTALENVAMPLLIAGEKPSVASQRAQEMLTAVGLARRIHHRPSEVSGGERQRIAIARALVNQPSLVLADEPTGNLDQRTADGIFELLGELNARHGTAFLVVTHDLNLAARLSRQLEMRDGLLTRELSLSAGGR</sequence>
<dbReference type="Proteomes" id="UP000664658">
    <property type="component" value="Unassembled WGS sequence"/>
</dbReference>
<dbReference type="InterPro" id="IPR011924">
    <property type="entry name" value="LolD_lipo_ATP-bd"/>
</dbReference>
<dbReference type="GO" id="GO:0005886">
    <property type="term" value="C:plasma membrane"/>
    <property type="evidence" value="ECO:0007669"/>
    <property type="project" value="UniProtKB-SubCell"/>
</dbReference>
<evidence type="ECO:0000313" key="10">
    <source>
        <dbReference type="Proteomes" id="UP000664658"/>
    </source>
</evidence>
<dbReference type="InterPro" id="IPR017871">
    <property type="entry name" value="ABC_transporter-like_CS"/>
</dbReference>
<accession>A0A1A9AYK0</accession>
<evidence type="ECO:0000256" key="6">
    <source>
        <dbReference type="ARBA" id="ARBA00022967"/>
    </source>
</evidence>
<dbReference type="AlphaFoldDB" id="A0A1A9AYK0"/>
<evidence type="ECO:0000256" key="1">
    <source>
        <dbReference type="ARBA" id="ARBA00022448"/>
    </source>
</evidence>
<comment type="subcellular location">
    <subcellularLocation>
        <location evidence="8">Cell inner membrane</location>
        <topology evidence="8">Peripheral membrane protein</topology>
    </subcellularLocation>
</comment>
<keyword evidence="7 8" id="KW-0472">Membrane</keyword>
<keyword evidence="4 8" id="KW-0547">Nucleotide-binding</keyword>
<dbReference type="KEGG" id="pshi:SAMEA2665130_1823"/>
<reference evidence="9" key="1">
    <citation type="submission" date="2021-03" db="EMBL/GenBank/DDBJ databases">
        <title>Plesiomonas shigelloides zfcc0051, isolated from zebrafish feces.</title>
        <authorList>
            <person name="Vanderhoek Z."/>
            <person name="Gaulke C."/>
        </authorList>
    </citation>
    <scope>NUCLEOTIDE SEQUENCE</scope>
    <source>
        <strain evidence="9">Zfcc0051</strain>
    </source>
</reference>
<dbReference type="PANTHER" id="PTHR24220">
    <property type="entry name" value="IMPORT ATP-BINDING PROTEIN"/>
    <property type="match status" value="1"/>
</dbReference>
<dbReference type="GO" id="GO:0089705">
    <property type="term" value="P:protein localization to outer membrane"/>
    <property type="evidence" value="ECO:0007669"/>
    <property type="project" value="TreeGrafter"/>
</dbReference>
<keyword evidence="6 8" id="KW-1278">Translocase</keyword>
<comment type="subunit">
    <text evidence="8">The complex is composed of two ATP-binding proteins (LolD) and two transmembrane proteins (LolC and LolE).</text>
</comment>
<keyword evidence="3 8" id="KW-0997">Cell inner membrane</keyword>
<dbReference type="SMART" id="SM00382">
    <property type="entry name" value="AAA"/>
    <property type="match status" value="1"/>
</dbReference>
<dbReference type="Pfam" id="PF00005">
    <property type="entry name" value="ABC_tran"/>
    <property type="match status" value="1"/>
</dbReference>
<name>A0A1A9AYK0_PLESH</name>
<dbReference type="GO" id="GO:0016887">
    <property type="term" value="F:ATP hydrolysis activity"/>
    <property type="evidence" value="ECO:0007669"/>
    <property type="project" value="InterPro"/>
</dbReference>
<dbReference type="RefSeq" id="WP_010863870.1">
    <property type="nucleotide sequence ID" value="NZ_CP027852.1"/>
</dbReference>
<dbReference type="PROSITE" id="PS50893">
    <property type="entry name" value="ABC_TRANSPORTER_2"/>
    <property type="match status" value="1"/>
</dbReference>
<dbReference type="PANTHER" id="PTHR24220:SF689">
    <property type="entry name" value="LIPOPROTEIN-RELEASING SYSTEM ATP-BINDING PROTEIN LOLD"/>
    <property type="match status" value="1"/>
</dbReference>
<organism evidence="9 10">
    <name type="scientific">Plesiomonas shigelloides</name>
    <name type="common">Aeromonas shigelloides</name>
    <dbReference type="NCBI Taxonomy" id="703"/>
    <lineage>
        <taxon>Bacteria</taxon>
        <taxon>Pseudomonadati</taxon>
        <taxon>Pseudomonadota</taxon>
        <taxon>Gammaproteobacteria</taxon>
        <taxon>Enterobacterales</taxon>
        <taxon>Enterobacteriaceae</taxon>
        <taxon>Plesiomonas</taxon>
    </lineage>
</organism>
<dbReference type="NCBIfam" id="TIGR02211">
    <property type="entry name" value="LolD_lipo_ex"/>
    <property type="match status" value="1"/>
</dbReference>
<comment type="caution">
    <text evidence="9">The sequence shown here is derived from an EMBL/GenBank/DDBJ whole genome shotgun (WGS) entry which is preliminary data.</text>
</comment>
<dbReference type="InterPro" id="IPR015854">
    <property type="entry name" value="ABC_transpr_LolD-like"/>
</dbReference>
<dbReference type="EC" id="7.6.2.-" evidence="8"/>
<dbReference type="CDD" id="cd03255">
    <property type="entry name" value="ABC_MJ0796_LolCDE_FtsE"/>
    <property type="match status" value="1"/>
</dbReference>
<dbReference type="InterPro" id="IPR003439">
    <property type="entry name" value="ABC_transporter-like_ATP-bd"/>
</dbReference>
<evidence type="ECO:0000256" key="3">
    <source>
        <dbReference type="ARBA" id="ARBA00022519"/>
    </source>
</evidence>
<evidence type="ECO:0000313" key="9">
    <source>
        <dbReference type="EMBL" id="MBO1107623.1"/>
    </source>
</evidence>
<keyword evidence="1 8" id="KW-0813">Transport</keyword>
<dbReference type="FunFam" id="3.40.50.300:FF:000230">
    <property type="entry name" value="Lipoprotein-releasing system ATP-binding protein LolD"/>
    <property type="match status" value="1"/>
</dbReference>
<dbReference type="GO" id="GO:0044874">
    <property type="term" value="P:lipoprotein localization to outer membrane"/>
    <property type="evidence" value="ECO:0007669"/>
    <property type="project" value="TreeGrafter"/>
</dbReference>
<dbReference type="PROSITE" id="PS00211">
    <property type="entry name" value="ABC_TRANSPORTER_1"/>
    <property type="match status" value="1"/>
</dbReference>
<dbReference type="Gene3D" id="3.40.50.300">
    <property type="entry name" value="P-loop containing nucleotide triphosphate hydrolases"/>
    <property type="match status" value="1"/>
</dbReference>
<evidence type="ECO:0000256" key="5">
    <source>
        <dbReference type="ARBA" id="ARBA00022840"/>
    </source>
</evidence>
<dbReference type="InterPro" id="IPR027417">
    <property type="entry name" value="P-loop_NTPase"/>
</dbReference>
<dbReference type="SUPFAM" id="SSF52540">
    <property type="entry name" value="P-loop containing nucleoside triphosphate hydrolases"/>
    <property type="match status" value="1"/>
</dbReference>
<keyword evidence="5 8" id="KW-0067">ATP-binding</keyword>
<evidence type="ECO:0000256" key="7">
    <source>
        <dbReference type="ARBA" id="ARBA00023136"/>
    </source>
</evidence>
<gene>
    <name evidence="8 9" type="primary">lolD</name>
    <name evidence="9" type="ORF">J2R62_05170</name>
</gene>
<dbReference type="NCBIfam" id="NF008639">
    <property type="entry name" value="PRK11629.1"/>
    <property type="match status" value="1"/>
</dbReference>
<dbReference type="EMBL" id="JAFNAA010000004">
    <property type="protein sequence ID" value="MBO1107623.1"/>
    <property type="molecule type" value="Genomic_DNA"/>
</dbReference>
<keyword evidence="9" id="KW-0449">Lipoprotein</keyword>
<protein>
    <recommendedName>
        <fullName evidence="8">Lipoprotein-releasing system ATP-binding protein LolD</fullName>
        <ecNumber evidence="8">7.6.2.-</ecNumber>
    </recommendedName>
</protein>
<dbReference type="GO" id="GO:0022857">
    <property type="term" value="F:transmembrane transporter activity"/>
    <property type="evidence" value="ECO:0007669"/>
    <property type="project" value="TreeGrafter"/>
</dbReference>
<dbReference type="GO" id="GO:0005524">
    <property type="term" value="F:ATP binding"/>
    <property type="evidence" value="ECO:0007669"/>
    <property type="project" value="UniProtKB-UniRule"/>
</dbReference>
<dbReference type="InterPro" id="IPR003593">
    <property type="entry name" value="AAA+_ATPase"/>
</dbReference>
<comment type="similarity">
    <text evidence="8">Belongs to the ABC transporter superfamily. Lipoprotein translocase (TC 3.A.1.125) family.</text>
</comment>